<evidence type="ECO:0000313" key="2">
    <source>
        <dbReference type="Proteomes" id="UP001211015"/>
    </source>
</evidence>
<dbReference type="RefSeq" id="WP_117940485.1">
    <property type="nucleotide sequence ID" value="NZ_JADNGL010000006.1"/>
</dbReference>
<dbReference type="Pfam" id="PF02810">
    <property type="entry name" value="SEC-C"/>
    <property type="match status" value="1"/>
</dbReference>
<dbReference type="AlphaFoldDB" id="A0AAW6E691"/>
<dbReference type="EMBL" id="JAQMLV010000005">
    <property type="protein sequence ID" value="MDB8744336.1"/>
    <property type="molecule type" value="Genomic_DNA"/>
</dbReference>
<gene>
    <name evidence="1" type="ORF">PNU62_04825</name>
</gene>
<evidence type="ECO:0000313" key="1">
    <source>
        <dbReference type="EMBL" id="MDB8744336.1"/>
    </source>
</evidence>
<proteinExistence type="predicted"/>
<name>A0AAW6E691_9FIRM</name>
<protein>
    <submittedName>
        <fullName evidence="1">SEC-C domain-containing protein</fullName>
    </submittedName>
</protein>
<reference evidence="1" key="1">
    <citation type="submission" date="2023-01" db="EMBL/GenBank/DDBJ databases">
        <title>Human gut microbiome strain richness.</title>
        <authorList>
            <person name="Chen-Liaw A."/>
        </authorList>
    </citation>
    <scope>NUCLEOTIDE SEQUENCE</scope>
    <source>
        <strain evidence="1">1001275st1_F4_1001275B_160808</strain>
    </source>
</reference>
<accession>A0AAW6E691</accession>
<dbReference type="Proteomes" id="UP001211015">
    <property type="component" value="Unassembled WGS sequence"/>
</dbReference>
<comment type="caution">
    <text evidence="1">The sequence shown here is derived from an EMBL/GenBank/DDBJ whole genome shotgun (WGS) entry which is preliminary data.</text>
</comment>
<organism evidence="1 2">
    <name type="scientific">Ruminococcus bicirculans</name>
    <name type="common">ex Wegman et al. 2014</name>
    <dbReference type="NCBI Taxonomy" id="1160721"/>
    <lineage>
        <taxon>Bacteria</taxon>
        <taxon>Bacillati</taxon>
        <taxon>Bacillota</taxon>
        <taxon>Clostridia</taxon>
        <taxon>Eubacteriales</taxon>
        <taxon>Oscillospiraceae</taxon>
        <taxon>Ruminococcus</taxon>
    </lineage>
</organism>
<dbReference type="InterPro" id="IPR004027">
    <property type="entry name" value="SEC_C_motif"/>
</dbReference>
<sequence>MNPLKYYRIFDEEPCPCGSGMKYSLCCKKREDSFQRDNKRPVEVQAAEILKKSQYKCCLHPDKSRCVKHIKEAHALQNNKIISLLSENGHVYMLNDKKPPLIIPTEKGEIETLTLLDKVGVNRATTATCFCDIHDDEVFAAIEKGAPAFDKGNDEHKFLYAYKAFIFEYYKKLVEQKAFQRMIKAKPSVLKSRMMVAYYRDISLTMREMDTVKDTFDKAILVNDYGILQTCIIEIPGSIGFANYACIAPDYDLYGRKIKNTKNGIMHRLYITVFPEENRSFILLSCLHTDSKVYKDFFQQLQAANVDKVKYYFDLMLPLYSENIIISPRLWEHWTEEQQTAFTFYINLHGHLFSVYRLGMKFAMQNCRNQTTGFGDGKRGKIDLFAKT</sequence>